<evidence type="ECO:0000313" key="2">
    <source>
        <dbReference type="Proteomes" id="UP000190092"/>
    </source>
</evidence>
<dbReference type="EMBL" id="FUWJ01000009">
    <property type="protein sequence ID" value="SKA30064.1"/>
    <property type="molecule type" value="Genomic_DNA"/>
</dbReference>
<sequence length="75" mass="8151">MTGPQSEVAALDDGAPQAALMVAVDGWSVMRKSLWLLVSGHRTEHRTCAANRQMVLRTAEYQGMLTGYICADVTL</sequence>
<reference evidence="2" key="1">
    <citation type="submission" date="2017-02" db="EMBL/GenBank/DDBJ databases">
        <authorList>
            <person name="Varghese N."/>
            <person name="Submissions S."/>
        </authorList>
    </citation>
    <scope>NUCLEOTIDE SEQUENCE [LARGE SCALE GENOMIC DNA]</scope>
    <source>
        <strain evidence="2">ATCC 27094</strain>
    </source>
</reference>
<evidence type="ECO:0000313" key="1">
    <source>
        <dbReference type="EMBL" id="SKA30064.1"/>
    </source>
</evidence>
<gene>
    <name evidence="1" type="ORF">SAMN02745126_04875</name>
</gene>
<keyword evidence="2" id="KW-1185">Reference proteome</keyword>
<dbReference type="Proteomes" id="UP000190092">
    <property type="component" value="Unassembled WGS sequence"/>
</dbReference>
<proteinExistence type="predicted"/>
<dbReference type="AlphaFoldDB" id="A0A1T4SP41"/>
<name>A0A1T4SP41_9HYPH</name>
<protein>
    <submittedName>
        <fullName evidence="1">Uncharacterized protein</fullName>
    </submittedName>
</protein>
<accession>A0A1T4SP41</accession>
<organism evidence="1 2">
    <name type="scientific">Enhydrobacter aerosaccus</name>
    <dbReference type="NCBI Taxonomy" id="225324"/>
    <lineage>
        <taxon>Bacteria</taxon>
        <taxon>Pseudomonadati</taxon>
        <taxon>Pseudomonadota</taxon>
        <taxon>Alphaproteobacteria</taxon>
        <taxon>Hyphomicrobiales</taxon>
        <taxon>Enhydrobacter</taxon>
    </lineage>
</organism>